<protein>
    <submittedName>
        <fullName evidence="1">Interferon-induced protein 44-like</fullName>
    </submittedName>
</protein>
<evidence type="ECO:0000313" key="2">
    <source>
        <dbReference type="Proteomes" id="UP001174136"/>
    </source>
</evidence>
<gene>
    <name evidence="1" type="primary">IFI44L_1</name>
    <name evidence="1" type="ORF">N1851_034446</name>
</gene>
<accession>A0AA47LZI2</accession>
<evidence type="ECO:0000313" key="1">
    <source>
        <dbReference type="EMBL" id="KAK0130872.1"/>
    </source>
</evidence>
<dbReference type="InterPro" id="IPR027417">
    <property type="entry name" value="P-loop_NTPase"/>
</dbReference>
<dbReference type="Proteomes" id="UP001174136">
    <property type="component" value="Unassembled WGS sequence"/>
</dbReference>
<reference evidence="1" key="1">
    <citation type="journal article" date="2023" name="Front. Mar. Sci.">
        <title>A new Merluccius polli reference genome to investigate the effects of global change in West African waters.</title>
        <authorList>
            <person name="Mateo J.L."/>
            <person name="Blanco-Fernandez C."/>
            <person name="Garcia-Vazquez E."/>
            <person name="Machado-Schiaffino G."/>
        </authorList>
    </citation>
    <scope>NUCLEOTIDE SEQUENCE</scope>
    <source>
        <strain evidence="1">C29</strain>
        <tissue evidence="1">Fin</tissue>
    </source>
</reference>
<dbReference type="SUPFAM" id="SSF52540">
    <property type="entry name" value="P-loop containing nucleoside triphosphate hydrolases"/>
    <property type="match status" value="1"/>
</dbReference>
<dbReference type="Gene3D" id="3.40.50.300">
    <property type="entry name" value="P-loop containing nucleotide triphosphate hydrolases"/>
    <property type="match status" value="1"/>
</dbReference>
<dbReference type="AlphaFoldDB" id="A0AA47LZI2"/>
<dbReference type="EMBL" id="JAOPHQ010006602">
    <property type="protein sequence ID" value="KAK0130872.1"/>
    <property type="molecule type" value="Genomic_DNA"/>
</dbReference>
<organism evidence="1 2">
    <name type="scientific">Merluccius polli</name>
    <name type="common">Benguela hake</name>
    <name type="synonym">Merluccius cadenati</name>
    <dbReference type="NCBI Taxonomy" id="89951"/>
    <lineage>
        <taxon>Eukaryota</taxon>
        <taxon>Metazoa</taxon>
        <taxon>Chordata</taxon>
        <taxon>Craniata</taxon>
        <taxon>Vertebrata</taxon>
        <taxon>Euteleostomi</taxon>
        <taxon>Actinopterygii</taxon>
        <taxon>Neopterygii</taxon>
        <taxon>Teleostei</taxon>
        <taxon>Neoteleostei</taxon>
        <taxon>Acanthomorphata</taxon>
        <taxon>Zeiogadaria</taxon>
        <taxon>Gadariae</taxon>
        <taxon>Gadiformes</taxon>
        <taxon>Gadoidei</taxon>
        <taxon>Merlucciidae</taxon>
        <taxon>Merluccius</taxon>
    </lineage>
</organism>
<dbReference type="GO" id="GO:0006955">
    <property type="term" value="P:immune response"/>
    <property type="evidence" value="ECO:0007669"/>
    <property type="project" value="TreeGrafter"/>
</dbReference>
<proteinExistence type="predicted"/>
<name>A0AA47LZI2_MERPO</name>
<dbReference type="PANTHER" id="PTHR14241:SF28">
    <property type="entry name" value="INTERFERON-INDUCED PROTEIN 44-LIKE"/>
    <property type="match status" value="1"/>
</dbReference>
<comment type="caution">
    <text evidence="1">The sequence shown here is derived from an EMBL/GenBank/DDBJ whole genome shotgun (WGS) entry which is preliminary data.</text>
</comment>
<sequence>MSREDLAICDPISAFELPNIGYVFGGPSPAIKMEGSSDSGAKLDLPSEEIAKPLREVQWTDDRKEQLMSKICSYKMSCGVPARVLLLGPVGSGKSNFISSVQSIFSGRVLNHAMVGSSPTGFTKKLRTFTIKSKKGEGPTALSMCDVMGLGEGEGTGISFHDILAVIKGHAPEGHKFCPSRPLHPGTAGYREDPGVNDRVHCVVFVLDATRLDSYCRGLRGTFQQLREHISDLGVHQVAVLTHIDKACAVTASDVKDVYKSVTIQQMMSKAGEMLGMSISSIMPVKNYSSELDLDSHKDVLLLSAVDNIQEYADLYFQDQASKDLGPCGNTPTREFIG</sequence>
<dbReference type="PANTHER" id="PTHR14241">
    <property type="entry name" value="INTERFERON-INDUCED PROTEIN 44"/>
    <property type="match status" value="1"/>
</dbReference>
<keyword evidence="2" id="KW-1185">Reference proteome</keyword>